<feature type="transmembrane region" description="Helical" evidence="1">
    <location>
        <begin position="105"/>
        <end position="124"/>
    </location>
</feature>
<sequence>MRTHWDRVRHAIGFEGIALVLITLVLSYGFGFEMAHIGILGVVFSIIATLWNYAYNLLFDHAMLKYSGQLQKQTKHRVAHALGFELSLLWITLPIMAWWLDISLWTALIMDLGLVVFYLVYAYLYNLAYDHVFPLPETARTSP</sequence>
<keyword evidence="4" id="KW-1185">Reference proteome</keyword>
<gene>
    <name evidence="3" type="ORF">EA58_17240</name>
</gene>
<evidence type="ECO:0000313" key="4">
    <source>
        <dbReference type="Proteomes" id="UP000027192"/>
    </source>
</evidence>
<dbReference type="InterPro" id="IPR007896">
    <property type="entry name" value="BTP_bacteria"/>
</dbReference>
<feature type="transmembrane region" description="Helical" evidence="1">
    <location>
        <begin position="37"/>
        <end position="58"/>
    </location>
</feature>
<dbReference type="InterPro" id="IPR058208">
    <property type="entry name" value="PACE"/>
</dbReference>
<dbReference type="Proteomes" id="UP000027192">
    <property type="component" value="Unassembled WGS sequence"/>
</dbReference>
<keyword evidence="1" id="KW-0472">Membrane</keyword>
<name>A0A066RJF6_9GAMM</name>
<accession>A0A066RJF6</accession>
<dbReference type="Pfam" id="PF05232">
    <property type="entry name" value="BTP"/>
    <property type="match status" value="2"/>
</dbReference>
<evidence type="ECO:0000313" key="3">
    <source>
        <dbReference type="EMBL" id="KDM90469.1"/>
    </source>
</evidence>
<evidence type="ECO:0000256" key="1">
    <source>
        <dbReference type="SAM" id="Phobius"/>
    </source>
</evidence>
<proteinExistence type="predicted"/>
<feature type="transmembrane region" description="Helical" evidence="1">
    <location>
        <begin position="12"/>
        <end position="31"/>
    </location>
</feature>
<protein>
    <submittedName>
        <fullName evidence="3">Transporter</fullName>
    </submittedName>
</protein>
<evidence type="ECO:0000259" key="2">
    <source>
        <dbReference type="Pfam" id="PF05232"/>
    </source>
</evidence>
<organism evidence="3 4">
    <name type="scientific">Photobacterium galatheae</name>
    <dbReference type="NCBI Taxonomy" id="1654360"/>
    <lineage>
        <taxon>Bacteria</taxon>
        <taxon>Pseudomonadati</taxon>
        <taxon>Pseudomonadota</taxon>
        <taxon>Gammaproteobacteria</taxon>
        <taxon>Vibrionales</taxon>
        <taxon>Vibrionaceae</taxon>
        <taxon>Photobacterium</taxon>
    </lineage>
</organism>
<dbReference type="NCBIfam" id="NF033664">
    <property type="entry name" value="PACE_transport"/>
    <property type="match status" value="1"/>
</dbReference>
<dbReference type="OrthoDB" id="1631120at2"/>
<comment type="caution">
    <text evidence="3">The sequence shown here is derived from an EMBL/GenBank/DDBJ whole genome shotgun (WGS) entry which is preliminary data.</text>
</comment>
<keyword evidence="1" id="KW-0812">Transmembrane</keyword>
<reference evidence="3 4" key="1">
    <citation type="submission" date="2014-04" db="EMBL/GenBank/DDBJ databases">
        <title>Draft genome sequence of Photobacterium halotolerans S2753: a solonamide, ngercheumicin and holomycin producer.</title>
        <authorList>
            <person name="Machado H.R."/>
            <person name="Gram L."/>
        </authorList>
    </citation>
    <scope>NUCLEOTIDE SEQUENCE [LARGE SCALE GENOMIC DNA]</scope>
    <source>
        <strain evidence="3 4">S2753</strain>
    </source>
</reference>
<feature type="domain" description="Chlorhexidine efflux transporter" evidence="2">
    <location>
        <begin position="73"/>
        <end position="134"/>
    </location>
</feature>
<keyword evidence="1" id="KW-1133">Transmembrane helix</keyword>
<dbReference type="RefSeq" id="WP_036755231.1">
    <property type="nucleotide sequence ID" value="NZ_JAGSGC010000001.1"/>
</dbReference>
<feature type="transmembrane region" description="Helical" evidence="1">
    <location>
        <begin position="78"/>
        <end position="99"/>
    </location>
</feature>
<dbReference type="EMBL" id="JMIB01000032">
    <property type="protein sequence ID" value="KDM90469.1"/>
    <property type="molecule type" value="Genomic_DNA"/>
</dbReference>
<feature type="domain" description="Chlorhexidine efflux transporter" evidence="2">
    <location>
        <begin position="2"/>
        <end position="64"/>
    </location>
</feature>
<dbReference type="AlphaFoldDB" id="A0A066RJF6"/>